<keyword evidence="7" id="KW-0479">Metal-binding</keyword>
<evidence type="ECO:0000256" key="4">
    <source>
        <dbReference type="ARBA" id="ARBA00022679"/>
    </source>
</evidence>
<keyword evidence="8" id="KW-0547">Nucleotide-binding</keyword>
<dbReference type="Gene3D" id="3.30.460.10">
    <property type="entry name" value="Beta Polymerase, domain 2"/>
    <property type="match status" value="1"/>
</dbReference>
<dbReference type="GO" id="GO:0000049">
    <property type="term" value="F:tRNA binding"/>
    <property type="evidence" value="ECO:0007669"/>
    <property type="project" value="UniProtKB-KW"/>
</dbReference>
<dbReference type="InterPro" id="IPR046342">
    <property type="entry name" value="CBS_dom_sf"/>
</dbReference>
<dbReference type="PANTHER" id="PTHR47788">
    <property type="entry name" value="POLYA POLYMERASE"/>
    <property type="match status" value="1"/>
</dbReference>
<evidence type="ECO:0000256" key="10">
    <source>
        <dbReference type="ARBA" id="ARBA00022884"/>
    </source>
</evidence>
<keyword evidence="9" id="KW-0460">Magnesium</keyword>
<dbReference type="InterPro" id="IPR002646">
    <property type="entry name" value="PolA_pol_head_dom"/>
</dbReference>
<dbReference type="InterPro" id="IPR000644">
    <property type="entry name" value="CBS_dom"/>
</dbReference>
<evidence type="ECO:0000256" key="3">
    <source>
        <dbReference type="ARBA" id="ARBA00022555"/>
    </source>
</evidence>
<dbReference type="Gene3D" id="3.10.580.10">
    <property type="entry name" value="CBS-domain"/>
    <property type="match status" value="2"/>
</dbReference>
<dbReference type="SUPFAM" id="SSF54631">
    <property type="entry name" value="CBS-domain pair"/>
    <property type="match status" value="1"/>
</dbReference>
<dbReference type="InterPro" id="IPR052390">
    <property type="entry name" value="tRNA_nt/polyA_polymerase"/>
</dbReference>
<dbReference type="SUPFAM" id="SSF64182">
    <property type="entry name" value="DHH phosphoesterases"/>
    <property type="match status" value="1"/>
</dbReference>
<dbReference type="Proteomes" id="UP000035159">
    <property type="component" value="Chromosome"/>
</dbReference>
<organism evidence="14 15">
    <name type="scientific">Kosmotoga pacifica</name>
    <dbReference type="NCBI Taxonomy" id="1330330"/>
    <lineage>
        <taxon>Bacteria</taxon>
        <taxon>Thermotogati</taxon>
        <taxon>Thermotogota</taxon>
        <taxon>Thermotogae</taxon>
        <taxon>Kosmotogales</taxon>
        <taxon>Kosmotogaceae</taxon>
        <taxon>Kosmotoga</taxon>
    </lineage>
</organism>
<keyword evidence="6" id="KW-0548">Nucleotidyltransferase</keyword>
<dbReference type="InterPro" id="IPR038763">
    <property type="entry name" value="DHH_sf"/>
</dbReference>
<evidence type="ECO:0000256" key="12">
    <source>
        <dbReference type="RuleBase" id="RU003953"/>
    </source>
</evidence>
<evidence type="ECO:0000259" key="13">
    <source>
        <dbReference type="PROSITE" id="PS51371"/>
    </source>
</evidence>
<evidence type="ECO:0000256" key="2">
    <source>
        <dbReference type="ARBA" id="ARBA00007265"/>
    </source>
</evidence>
<evidence type="ECO:0000256" key="6">
    <source>
        <dbReference type="ARBA" id="ARBA00022695"/>
    </source>
</evidence>
<sequence length="857" mass="98992">MKIITTRSRPDFDDLAACFAAKRLYADHEIVIEGKPEEKLERFINETAPHLFFFHKFEELELESVSSLIVVGTVSENQLPTALAPFLSRCKKILFDHLGTAASENWDKVISGNYGAAITLLCRELRDNNVKITTEEATFYAVALYRKTLNFSLFTTMPEDLNIGAWLLASGASLEKVLKYQKFSLNRDQRRHFQKLIDNTRTITIKGVEVGFSEIKLKTVPQGIFELIEKLWITLGYDNLIVFIRTSRDTFIAGRTRYREIDFSRIFSGARLSSYPNFTLAYYQEVDFDILKERIIKSLRENILSFVQVREIMSSPVRTVLSEMPVKEAARIMENTGHSGLPVIGNNRLVGLVTYDNVRKAIKHGLKNVPIKEIMQTNLVTIKATDSVSEAARKMVENGSGRILVLDKGILVGIVTKSDLMRGVLTKKSQEFETLRLETSKVTDLIERRLEPDVATMLRFLGIVGSEVNMPTYVVGGFVRDLLLDRKNYDIDIVVEGDARVFAKTFSRYFEVTCVEHKEFLTTSMFFRNGLRIDVATARTEYYEEPAVLPNVEVSTIKKDLYRRDFSINAMAIKLNQEEFGLLLDFFGCKNDLEKGIIRTLYPLSFVEDPTRILRAIRFEQRFNFKIENRTLELLKKHVSQNYLERVTGQRLRDELEKIIEEPDPLKAIKRMEELRVFEHLFPDSVVDDEALRMLDRYFRRKKSAKPKPVYILAMILLKNAPERSLDYVIKRYGFPRKFPDWIKRAVNISEKLKRTVQSGEQLTLRTFFYLLKKPEPEVLSFIDATLDDKASKLLHDYLERIERIKPRINGKLLIEKFGLKEGPEIRKILEELQLAKLEGLHTEEEEKFVKELLGSG</sequence>
<keyword evidence="15" id="KW-1185">Reference proteome</keyword>
<dbReference type="PATRIC" id="fig|1330330.3.peg.641"/>
<dbReference type="InterPro" id="IPR032828">
    <property type="entry name" value="PolyA_RNA-bd"/>
</dbReference>
<dbReference type="GO" id="GO:0046872">
    <property type="term" value="F:metal ion binding"/>
    <property type="evidence" value="ECO:0007669"/>
    <property type="project" value="UniProtKB-KW"/>
</dbReference>
<feature type="domain" description="CBS" evidence="13">
    <location>
        <begin position="313"/>
        <end position="368"/>
    </location>
</feature>
<evidence type="ECO:0000256" key="1">
    <source>
        <dbReference type="ARBA" id="ARBA00001946"/>
    </source>
</evidence>
<dbReference type="PROSITE" id="PS51371">
    <property type="entry name" value="CBS"/>
    <property type="match status" value="2"/>
</dbReference>
<evidence type="ECO:0000256" key="9">
    <source>
        <dbReference type="ARBA" id="ARBA00022842"/>
    </source>
</evidence>
<comment type="cofactor">
    <cofactor evidence="1">
        <name>Mg(2+)</name>
        <dbReference type="ChEBI" id="CHEBI:18420"/>
    </cofactor>
</comment>
<dbReference type="SUPFAM" id="SSF81301">
    <property type="entry name" value="Nucleotidyltransferase"/>
    <property type="match status" value="1"/>
</dbReference>
<dbReference type="SMART" id="SM00116">
    <property type="entry name" value="CBS"/>
    <property type="match status" value="2"/>
</dbReference>
<keyword evidence="10 12" id="KW-0694">RNA-binding</keyword>
<dbReference type="GO" id="GO:0000166">
    <property type="term" value="F:nucleotide binding"/>
    <property type="evidence" value="ECO:0007669"/>
    <property type="project" value="UniProtKB-KW"/>
</dbReference>
<proteinExistence type="inferred from homology"/>
<keyword evidence="3" id="KW-0820">tRNA-binding</keyword>
<dbReference type="OrthoDB" id="9805698at2"/>
<dbReference type="SUPFAM" id="SSF81891">
    <property type="entry name" value="Poly A polymerase C-terminal region-like"/>
    <property type="match status" value="1"/>
</dbReference>
<dbReference type="Gene3D" id="3.90.1640.10">
    <property type="entry name" value="inorganic pyrophosphatase (n-terminal core)"/>
    <property type="match status" value="1"/>
</dbReference>
<evidence type="ECO:0000313" key="15">
    <source>
        <dbReference type="Proteomes" id="UP000035159"/>
    </source>
</evidence>
<dbReference type="Pfam" id="PF00571">
    <property type="entry name" value="CBS"/>
    <property type="match status" value="2"/>
</dbReference>
<keyword evidence="4 12" id="KW-0808">Transferase</keyword>
<keyword evidence="5" id="KW-0819">tRNA processing</keyword>
<feature type="domain" description="CBS" evidence="13">
    <location>
        <begin position="375"/>
        <end position="431"/>
    </location>
</feature>
<comment type="similarity">
    <text evidence="2 12">Belongs to the tRNA nucleotidyltransferase/poly(A) polymerase family.</text>
</comment>
<evidence type="ECO:0000256" key="11">
    <source>
        <dbReference type="PROSITE-ProRule" id="PRU00703"/>
    </source>
</evidence>
<evidence type="ECO:0000313" key="14">
    <source>
        <dbReference type="EMBL" id="AKI96994.1"/>
    </source>
</evidence>
<dbReference type="AlphaFoldDB" id="A0A0G2ZBR7"/>
<dbReference type="RefSeq" id="WP_047754129.1">
    <property type="nucleotide sequence ID" value="NZ_CAJUHA010000019.1"/>
</dbReference>
<dbReference type="Gene3D" id="1.10.3090.10">
    <property type="entry name" value="cca-adding enzyme, domain 2"/>
    <property type="match status" value="1"/>
</dbReference>
<name>A0A0G2ZBR7_9BACT</name>
<keyword evidence="11" id="KW-0129">CBS domain</keyword>
<dbReference type="Pfam" id="PF01743">
    <property type="entry name" value="PolyA_pol"/>
    <property type="match status" value="1"/>
</dbReference>
<dbReference type="EMBL" id="CP011232">
    <property type="protein sequence ID" value="AKI96994.1"/>
    <property type="molecule type" value="Genomic_DNA"/>
</dbReference>
<dbReference type="STRING" id="1330330.IX53_03205"/>
<dbReference type="Pfam" id="PF12627">
    <property type="entry name" value="PolyA_pol_RNAbd"/>
    <property type="match status" value="1"/>
</dbReference>
<dbReference type="GO" id="GO:0008033">
    <property type="term" value="P:tRNA processing"/>
    <property type="evidence" value="ECO:0007669"/>
    <property type="project" value="UniProtKB-KW"/>
</dbReference>
<accession>A0A0G2ZBR7</accession>
<dbReference type="GO" id="GO:0016779">
    <property type="term" value="F:nucleotidyltransferase activity"/>
    <property type="evidence" value="ECO:0007669"/>
    <property type="project" value="UniProtKB-KW"/>
</dbReference>
<gene>
    <name evidence="14" type="ORF">IX53_03205</name>
</gene>
<evidence type="ECO:0000256" key="7">
    <source>
        <dbReference type="ARBA" id="ARBA00022723"/>
    </source>
</evidence>
<dbReference type="PANTHER" id="PTHR47788:SF1">
    <property type="entry name" value="A-ADDING TRNA NUCLEOTIDYLTRANSFERASE"/>
    <property type="match status" value="1"/>
</dbReference>
<dbReference type="InterPro" id="IPR043519">
    <property type="entry name" value="NT_sf"/>
</dbReference>
<dbReference type="CDD" id="cd04595">
    <property type="entry name" value="CBS_pair_DHH_polyA_Pol_assoc"/>
    <property type="match status" value="1"/>
</dbReference>
<protein>
    <recommendedName>
        <fullName evidence="13">CBS domain-containing protein</fullName>
    </recommendedName>
</protein>
<reference evidence="14 15" key="1">
    <citation type="submission" date="2015-04" db="EMBL/GenBank/DDBJ databases">
        <title>Complete Genome Sequence of Kosmotoga pacifica SLHLJ1.</title>
        <authorList>
            <person name="Jiang L.J."/>
            <person name="Shao Z.Z."/>
            <person name="Jebbar M."/>
        </authorList>
    </citation>
    <scope>NUCLEOTIDE SEQUENCE [LARGE SCALE GENOMIC DNA]</scope>
    <source>
        <strain evidence="14 15">SLHLJ1</strain>
    </source>
</reference>
<dbReference type="KEGG" id="kpf:IX53_03205"/>
<evidence type="ECO:0000256" key="5">
    <source>
        <dbReference type="ARBA" id="ARBA00022694"/>
    </source>
</evidence>
<dbReference type="CDD" id="cd05398">
    <property type="entry name" value="NT_ClassII-CCAase"/>
    <property type="match status" value="1"/>
</dbReference>
<evidence type="ECO:0000256" key="8">
    <source>
        <dbReference type="ARBA" id="ARBA00022741"/>
    </source>
</evidence>